<keyword evidence="10" id="KW-1185">Reference proteome</keyword>
<evidence type="ECO:0000256" key="5">
    <source>
        <dbReference type="ARBA" id="ARBA00022989"/>
    </source>
</evidence>
<dbReference type="InterPro" id="IPR000515">
    <property type="entry name" value="MetI-like"/>
</dbReference>
<dbReference type="SUPFAM" id="SSF161098">
    <property type="entry name" value="MetI-like"/>
    <property type="match status" value="1"/>
</dbReference>
<feature type="transmembrane region" description="Helical" evidence="7">
    <location>
        <begin position="23"/>
        <end position="45"/>
    </location>
</feature>
<dbReference type="PROSITE" id="PS50928">
    <property type="entry name" value="ABC_TM1"/>
    <property type="match status" value="1"/>
</dbReference>
<reference evidence="9 10" key="1">
    <citation type="journal article" date="2024" name="Front. Microbiol.">
        <title>Novel thermophilic genera Geochorda gen. nov. and Carboxydochorda gen. nov. from the deep terrestrial subsurface reveal the ecophysiological diversity in the class Limnochordia.</title>
        <authorList>
            <person name="Karnachuk O.V."/>
            <person name="Lukina A.P."/>
            <person name="Avakyan M.R."/>
            <person name="Kadnikov V.V."/>
            <person name="Begmatov S."/>
            <person name="Beletsky A.V."/>
            <person name="Vlasova K.G."/>
            <person name="Novikov A.A."/>
            <person name="Shcherbakova V.A."/>
            <person name="Mardanov A.V."/>
            <person name="Ravin N.V."/>
        </authorList>
    </citation>
    <scope>NUCLEOTIDE SEQUENCE [LARGE SCALE GENOMIC DNA]</scope>
    <source>
        <strain evidence="9 10">L945</strain>
    </source>
</reference>
<evidence type="ECO:0000259" key="8">
    <source>
        <dbReference type="PROSITE" id="PS50928"/>
    </source>
</evidence>
<keyword evidence="2 7" id="KW-0813">Transport</keyword>
<comment type="subcellular location">
    <subcellularLocation>
        <location evidence="1 7">Cell membrane</location>
        <topology evidence="1 7">Multi-pass membrane protein</topology>
    </subcellularLocation>
</comment>
<keyword evidence="4 7" id="KW-0812">Transmembrane</keyword>
<dbReference type="Proteomes" id="UP001332192">
    <property type="component" value="Chromosome"/>
</dbReference>
<dbReference type="CDD" id="cd06261">
    <property type="entry name" value="TM_PBP2"/>
    <property type="match status" value="1"/>
</dbReference>
<gene>
    <name evidence="9" type="ORF">U7230_00275</name>
</gene>
<evidence type="ECO:0000256" key="6">
    <source>
        <dbReference type="ARBA" id="ARBA00023136"/>
    </source>
</evidence>
<sequence length="298" mass="33348">MGLAGAEMIGWPRLSYKTMTKRILLLPAAVWTLLFTVFPFVYTLWISTQRIRLGRPGYFVGMENFAKAFADYKLSESALGTILFIAVAVPLELILGFAFALLFNRDFRGQGVLRAIMTMPLFATPVGVAYLFTTILYEEGGLVNSLLAPLGWHPPWLSNPFWARLSVLLVDVWQWTPFCFLVFLAGLQGLPQEVLEAASLDVVKNRQIVTQVVLPMMAPLIRLVLLLRFIEAAKVFDTPFVLTSGGPGRSTEVYSLYTFRVGLRFFDLGYAAALSLLLLVAVMIVANLLFRGTREMYD</sequence>
<evidence type="ECO:0000256" key="4">
    <source>
        <dbReference type="ARBA" id="ARBA00022692"/>
    </source>
</evidence>
<evidence type="ECO:0000256" key="7">
    <source>
        <dbReference type="RuleBase" id="RU363032"/>
    </source>
</evidence>
<evidence type="ECO:0000313" key="9">
    <source>
        <dbReference type="EMBL" id="WRP17489.1"/>
    </source>
</evidence>
<accession>A0ABZ1BXR6</accession>
<feature type="transmembrane region" description="Helical" evidence="7">
    <location>
        <begin position="208"/>
        <end position="230"/>
    </location>
</feature>
<proteinExistence type="inferred from homology"/>
<evidence type="ECO:0000313" key="10">
    <source>
        <dbReference type="Proteomes" id="UP001332192"/>
    </source>
</evidence>
<dbReference type="Gene3D" id="1.10.3720.10">
    <property type="entry name" value="MetI-like"/>
    <property type="match status" value="1"/>
</dbReference>
<keyword evidence="3" id="KW-1003">Cell membrane</keyword>
<feature type="transmembrane region" description="Helical" evidence="7">
    <location>
        <begin position="115"/>
        <end position="137"/>
    </location>
</feature>
<feature type="transmembrane region" description="Helical" evidence="7">
    <location>
        <begin position="161"/>
        <end position="187"/>
    </location>
</feature>
<dbReference type="RefSeq" id="WP_324716759.1">
    <property type="nucleotide sequence ID" value="NZ_CP141615.1"/>
</dbReference>
<name>A0ABZ1BXR6_9FIRM</name>
<dbReference type="PANTHER" id="PTHR43005:SF1">
    <property type="entry name" value="SPERMIDINE_PUTRESCINE TRANSPORT SYSTEM PERMEASE PROTEIN"/>
    <property type="match status" value="1"/>
</dbReference>
<dbReference type="Pfam" id="PF00528">
    <property type="entry name" value="BPD_transp_1"/>
    <property type="match status" value="1"/>
</dbReference>
<keyword evidence="6 7" id="KW-0472">Membrane</keyword>
<feature type="transmembrane region" description="Helical" evidence="7">
    <location>
        <begin position="268"/>
        <end position="290"/>
    </location>
</feature>
<evidence type="ECO:0000256" key="2">
    <source>
        <dbReference type="ARBA" id="ARBA00022448"/>
    </source>
</evidence>
<organism evidence="9 10">
    <name type="scientific">Carboxydichorda subterranea</name>
    <dbReference type="NCBI Taxonomy" id="3109565"/>
    <lineage>
        <taxon>Bacteria</taxon>
        <taxon>Bacillati</taxon>
        <taxon>Bacillota</taxon>
        <taxon>Limnochordia</taxon>
        <taxon>Limnochordales</taxon>
        <taxon>Geochordaceae</taxon>
        <taxon>Carboxydichorda</taxon>
    </lineage>
</organism>
<comment type="similarity">
    <text evidence="7">Belongs to the binding-protein-dependent transport system permease family.</text>
</comment>
<evidence type="ECO:0000256" key="1">
    <source>
        <dbReference type="ARBA" id="ARBA00004651"/>
    </source>
</evidence>
<feature type="domain" description="ABC transmembrane type-1" evidence="8">
    <location>
        <begin position="78"/>
        <end position="289"/>
    </location>
</feature>
<keyword evidence="5 7" id="KW-1133">Transmembrane helix</keyword>
<dbReference type="PANTHER" id="PTHR43005">
    <property type="entry name" value="BLR7065 PROTEIN"/>
    <property type="match status" value="1"/>
</dbReference>
<dbReference type="EMBL" id="CP141615">
    <property type="protein sequence ID" value="WRP17489.1"/>
    <property type="molecule type" value="Genomic_DNA"/>
</dbReference>
<evidence type="ECO:0000256" key="3">
    <source>
        <dbReference type="ARBA" id="ARBA00022475"/>
    </source>
</evidence>
<feature type="transmembrane region" description="Helical" evidence="7">
    <location>
        <begin position="82"/>
        <end position="103"/>
    </location>
</feature>
<protein>
    <submittedName>
        <fullName evidence="9">Sugar ABC transporter permease</fullName>
    </submittedName>
</protein>
<dbReference type="InterPro" id="IPR035906">
    <property type="entry name" value="MetI-like_sf"/>
</dbReference>